<feature type="compositionally biased region" description="Low complexity" evidence="1">
    <location>
        <begin position="45"/>
        <end position="60"/>
    </location>
</feature>
<evidence type="ECO:0000313" key="3">
    <source>
        <dbReference type="Proteomes" id="UP000054549"/>
    </source>
</evidence>
<dbReference type="OrthoDB" id="3227833at2759"/>
<feature type="region of interest" description="Disordered" evidence="1">
    <location>
        <begin position="379"/>
        <end position="501"/>
    </location>
</feature>
<dbReference type="AlphaFoldDB" id="A0A0C2RVJ2"/>
<gene>
    <name evidence="2" type="ORF">M378DRAFT_19087</name>
</gene>
<dbReference type="PANTHER" id="PTHR35365:SF18">
    <property type="entry name" value="MUCIN-19-LIKE-RELATED"/>
    <property type="match status" value="1"/>
</dbReference>
<feature type="region of interest" description="Disordered" evidence="1">
    <location>
        <begin position="1"/>
        <end position="109"/>
    </location>
</feature>
<accession>A0A0C2RVJ2</accession>
<dbReference type="HOGENOM" id="CLU_325154_0_0_1"/>
<keyword evidence="3" id="KW-1185">Reference proteome</keyword>
<feature type="compositionally biased region" description="Polar residues" evidence="1">
    <location>
        <begin position="93"/>
        <end position="109"/>
    </location>
</feature>
<dbReference type="InParanoid" id="A0A0C2RVJ2"/>
<dbReference type="STRING" id="946122.A0A0C2RVJ2"/>
<reference evidence="2 3" key="1">
    <citation type="submission" date="2014-04" db="EMBL/GenBank/DDBJ databases">
        <title>Evolutionary Origins and Diversification of the Mycorrhizal Mutualists.</title>
        <authorList>
            <consortium name="DOE Joint Genome Institute"/>
            <consortium name="Mycorrhizal Genomics Consortium"/>
            <person name="Kohler A."/>
            <person name="Kuo A."/>
            <person name="Nagy L.G."/>
            <person name="Floudas D."/>
            <person name="Copeland A."/>
            <person name="Barry K.W."/>
            <person name="Cichocki N."/>
            <person name="Veneault-Fourrey C."/>
            <person name="LaButti K."/>
            <person name="Lindquist E.A."/>
            <person name="Lipzen A."/>
            <person name="Lundell T."/>
            <person name="Morin E."/>
            <person name="Murat C."/>
            <person name="Riley R."/>
            <person name="Ohm R."/>
            <person name="Sun H."/>
            <person name="Tunlid A."/>
            <person name="Henrissat B."/>
            <person name="Grigoriev I.V."/>
            <person name="Hibbett D.S."/>
            <person name="Martin F."/>
        </authorList>
    </citation>
    <scope>NUCLEOTIDE SEQUENCE [LARGE SCALE GENOMIC DNA]</scope>
    <source>
        <strain evidence="2 3">Koide BX008</strain>
    </source>
</reference>
<dbReference type="EMBL" id="KN818856">
    <property type="protein sequence ID" value="KIL54255.1"/>
    <property type="molecule type" value="Genomic_DNA"/>
</dbReference>
<evidence type="ECO:0000256" key="1">
    <source>
        <dbReference type="SAM" id="MobiDB-lite"/>
    </source>
</evidence>
<protein>
    <submittedName>
        <fullName evidence="2">Uncharacterized protein</fullName>
    </submittedName>
</protein>
<feature type="compositionally biased region" description="Polar residues" evidence="1">
    <location>
        <begin position="436"/>
        <end position="450"/>
    </location>
</feature>
<evidence type="ECO:0000313" key="2">
    <source>
        <dbReference type="EMBL" id="KIL54255.1"/>
    </source>
</evidence>
<dbReference type="InterPro" id="IPR053121">
    <property type="entry name" value="Spore_Coat_Assembly"/>
</dbReference>
<dbReference type="Proteomes" id="UP000054549">
    <property type="component" value="Unassembled WGS sequence"/>
</dbReference>
<sequence>MDNSMYDEQDSGRPSPVPSLNSPFLPPGPRTSSSLGSHHNSVPAHSRPPSSFSRLSSSHSLRLHSTKPYARSPGPTPSDARALTFPFPLAQPRRSTPSSDQTPYSPSYSGLSHSDFLNPYTQSSTVAPHLNSYDATADSLSQQHGDLLHMRIEDLLWIPSVERMFAAYNELKDHCVDLSSTIASVTKTQTKMYDDVALLRLQLEEARWQVPPPTSGYYANMNCKRTPNLLDHRATAATRFGNSSERPEQFPAAILWTFADAKKDSAVGITLTNPNRPNLKQIIRTADGSVADDSIYSTVRSSAHNVAATLLAPLDSKRPELKGAIGRKSPGTKSFYKNYFKDQWMAALEHLEGLQPLLGLCAEHWKAEAVLQSVLTSLHPKKGNNSLPVDEPNGSSEEEEAGNGQLEGKRSCVSPSVSRSPKRNRRMSVTRPAAADSTTAKSNRIKTFTPTVALKAKSTHRSKPTGVPQTPSASNPTRALPRPRPKTAVGTAGLDTSTTGLNTTSLGATGLGATGLGTTGLGMTGLGVTGLGTTDSGTTGLDATGLGATGMDETGMDETGLDETGLDETGADLGAAIEKAAGAMDPHAGANLTDNVDDGMNKYNGPIDVAFIKVTPTTENLKHLLAKRYPSYTAAIDLVKSLDLDSTVCGSTIAESVESFIRGVELADPRSQEYEEDDLGASWGHYQFRGWREMLPTWQAIGPPENARRLIAAILKTCTVARALCHDLEMSERKIGSLTISYLSDNYLEQITEWLWELWKQAGGPLDKGKGKDLASTQLTSTLGSALSPSATQIETATINREELAAALQSWDADKLKTLQRDELARVISAHKLSSSNVTRLNKPKLVETLLPALKSGPSEELVQDLYHKFQAIATAPRNARKKVVKG</sequence>
<proteinExistence type="predicted"/>
<dbReference type="PANTHER" id="PTHR35365">
    <property type="entry name" value="LP04239P"/>
    <property type="match status" value="1"/>
</dbReference>
<name>A0A0C2RVJ2_AMAMK</name>
<organism evidence="2 3">
    <name type="scientific">Amanita muscaria (strain Koide BX008)</name>
    <dbReference type="NCBI Taxonomy" id="946122"/>
    <lineage>
        <taxon>Eukaryota</taxon>
        <taxon>Fungi</taxon>
        <taxon>Dikarya</taxon>
        <taxon>Basidiomycota</taxon>
        <taxon>Agaricomycotina</taxon>
        <taxon>Agaricomycetes</taxon>
        <taxon>Agaricomycetidae</taxon>
        <taxon>Agaricales</taxon>
        <taxon>Pluteineae</taxon>
        <taxon>Amanitaceae</taxon>
        <taxon>Amanita</taxon>
    </lineage>
</organism>
<feature type="compositionally biased region" description="Polar residues" evidence="1">
    <location>
        <begin position="467"/>
        <end position="477"/>
    </location>
</feature>
<feature type="compositionally biased region" description="Polar residues" evidence="1">
    <location>
        <begin position="30"/>
        <end position="40"/>
    </location>
</feature>